<evidence type="ECO:0008006" key="5">
    <source>
        <dbReference type="Google" id="ProtNLM"/>
    </source>
</evidence>
<gene>
    <name evidence="3" type="ORF">PCOR1329_LOCUS19877</name>
</gene>
<evidence type="ECO:0000313" key="4">
    <source>
        <dbReference type="Proteomes" id="UP001189429"/>
    </source>
</evidence>
<comment type="caution">
    <text evidence="3">The sequence shown here is derived from an EMBL/GenBank/DDBJ whole genome shotgun (WGS) entry which is preliminary data.</text>
</comment>
<dbReference type="EMBL" id="CAUYUJ010006389">
    <property type="protein sequence ID" value="CAK0817212.1"/>
    <property type="molecule type" value="Genomic_DNA"/>
</dbReference>
<feature type="non-terminal residue" evidence="3">
    <location>
        <position position="1"/>
    </location>
</feature>
<protein>
    <recommendedName>
        <fullName evidence="5">Peptidylprolyl isomerase</fullName>
    </recommendedName>
</protein>
<feature type="region of interest" description="Disordered" evidence="1">
    <location>
        <begin position="160"/>
        <end position="192"/>
    </location>
</feature>
<name>A0ABN9RDY9_9DINO</name>
<keyword evidence="4" id="KW-1185">Reference proteome</keyword>
<evidence type="ECO:0000256" key="2">
    <source>
        <dbReference type="SAM" id="Phobius"/>
    </source>
</evidence>
<organism evidence="3 4">
    <name type="scientific">Prorocentrum cordatum</name>
    <dbReference type="NCBI Taxonomy" id="2364126"/>
    <lineage>
        <taxon>Eukaryota</taxon>
        <taxon>Sar</taxon>
        <taxon>Alveolata</taxon>
        <taxon>Dinophyceae</taxon>
        <taxon>Prorocentrales</taxon>
        <taxon>Prorocentraceae</taxon>
        <taxon>Prorocentrum</taxon>
    </lineage>
</organism>
<feature type="transmembrane region" description="Helical" evidence="2">
    <location>
        <begin position="283"/>
        <end position="302"/>
    </location>
</feature>
<keyword evidence="2" id="KW-0812">Transmembrane</keyword>
<accession>A0ABN9RDY9</accession>
<dbReference type="Proteomes" id="UP001189429">
    <property type="component" value="Unassembled WGS sequence"/>
</dbReference>
<proteinExistence type="predicted"/>
<keyword evidence="2" id="KW-0472">Membrane</keyword>
<feature type="compositionally biased region" description="Basic and acidic residues" evidence="1">
    <location>
        <begin position="160"/>
        <end position="189"/>
    </location>
</feature>
<feature type="transmembrane region" description="Helical" evidence="2">
    <location>
        <begin position="207"/>
        <end position="224"/>
    </location>
</feature>
<reference evidence="3" key="1">
    <citation type="submission" date="2023-10" db="EMBL/GenBank/DDBJ databases">
        <authorList>
            <person name="Chen Y."/>
            <person name="Shah S."/>
            <person name="Dougan E. K."/>
            <person name="Thang M."/>
            <person name="Chan C."/>
        </authorList>
    </citation>
    <scope>NUCLEOTIDE SEQUENCE [LARGE SCALE GENOMIC DNA]</scope>
</reference>
<sequence>ALVARAARGGGEYDVSDADIQAFYDETISGSGGDPPKGSITAELIVKHFHGVWDDKGTFTRYSGQWKGPPPGGIGKRDIAVGIAGLKEQMKLGKHVVKGGPGNGGPTPEKVKDDGKGWVWLAADMSPGGLAVQLYTSVPYGKRPLLVAKRSEVDTMFEKDRSRMRERSGGGRKGQEWEGERDWEKDRSRMRGGRGRGSVWWGKSRDVFFFFCFLCVCVCFFFWGGGPKGKIGIKCCTHIISLSFARTFDQFPWLALRGSVLRELGLTAGLAAMWPPSPPRRRLVAARCLGLTAGLAAMWPFWDPVVGILDRLGPVFGPVSERWKLHKARTSKCCNNSL</sequence>
<evidence type="ECO:0000256" key="1">
    <source>
        <dbReference type="SAM" id="MobiDB-lite"/>
    </source>
</evidence>
<evidence type="ECO:0000313" key="3">
    <source>
        <dbReference type="EMBL" id="CAK0817212.1"/>
    </source>
</evidence>
<keyword evidence="2" id="KW-1133">Transmembrane helix</keyword>